<keyword evidence="3" id="KW-0732">Signal</keyword>
<evidence type="ECO:0000256" key="2">
    <source>
        <dbReference type="ARBA" id="ARBA00022448"/>
    </source>
</evidence>
<name>A0A554WE65_9BURK</name>
<evidence type="ECO:0000256" key="3">
    <source>
        <dbReference type="ARBA" id="ARBA00022729"/>
    </source>
</evidence>
<dbReference type="GO" id="GO:0015846">
    <property type="term" value="P:polyamine transport"/>
    <property type="evidence" value="ECO:0007669"/>
    <property type="project" value="InterPro"/>
</dbReference>
<dbReference type="InterPro" id="IPR001188">
    <property type="entry name" value="Sperm_putr-bd"/>
</dbReference>
<comment type="function">
    <text evidence="5">Required for the activity of the bacterial periplasmic transport system of putrescine.</text>
</comment>
<evidence type="ECO:0000256" key="5">
    <source>
        <dbReference type="PIRNR" id="PIRNR019574"/>
    </source>
</evidence>
<dbReference type="Gene3D" id="3.40.190.10">
    <property type="entry name" value="Periplasmic binding protein-like II"/>
    <property type="match status" value="2"/>
</dbReference>
<keyword evidence="7" id="KW-1185">Reference proteome</keyword>
<evidence type="ECO:0000256" key="1">
    <source>
        <dbReference type="ARBA" id="ARBA00004418"/>
    </source>
</evidence>
<comment type="similarity">
    <text evidence="5">Belongs to the bacterial solute-binding protein PotD/PotF family.</text>
</comment>
<organism evidence="6 7">
    <name type="scientific">Tepidimonas aquatica</name>
    <dbReference type="NCBI Taxonomy" id="247482"/>
    <lineage>
        <taxon>Bacteria</taxon>
        <taxon>Pseudomonadati</taxon>
        <taxon>Pseudomonadota</taxon>
        <taxon>Betaproteobacteria</taxon>
        <taxon>Burkholderiales</taxon>
        <taxon>Tepidimonas</taxon>
    </lineage>
</organism>
<dbReference type="InterPro" id="IPR006059">
    <property type="entry name" value="SBP"/>
</dbReference>
<accession>A0A554WE65</accession>
<dbReference type="GO" id="GO:0042597">
    <property type="term" value="C:periplasmic space"/>
    <property type="evidence" value="ECO:0007669"/>
    <property type="project" value="UniProtKB-SubCell"/>
</dbReference>
<evidence type="ECO:0000256" key="4">
    <source>
        <dbReference type="ARBA" id="ARBA00022764"/>
    </source>
</evidence>
<dbReference type="PANTHER" id="PTHR30222">
    <property type="entry name" value="SPERMIDINE/PUTRESCINE-BINDING PERIPLASMIC PROTEIN"/>
    <property type="match status" value="1"/>
</dbReference>
<reference evidence="6 7" key="1">
    <citation type="submission" date="2019-07" db="EMBL/GenBank/DDBJ databases">
        <title>Tepidimonas aquatica CLN-1 draft genome.</title>
        <authorList>
            <person name="Da Costa M.S."/>
            <person name="Froufe H.J.C."/>
            <person name="Egas C."/>
            <person name="Albuquerque L."/>
        </authorList>
    </citation>
    <scope>NUCLEOTIDE SEQUENCE [LARGE SCALE GENOMIC DNA]</scope>
    <source>
        <strain evidence="6 7">CLN-1</strain>
    </source>
</reference>
<dbReference type="Proteomes" id="UP000318554">
    <property type="component" value="Unassembled WGS sequence"/>
</dbReference>
<gene>
    <name evidence="6" type="primary">spuE_2</name>
    <name evidence="6" type="ORF">Taqua_02247</name>
</gene>
<dbReference type="GO" id="GO:0019808">
    <property type="term" value="F:polyamine binding"/>
    <property type="evidence" value="ECO:0007669"/>
    <property type="project" value="InterPro"/>
</dbReference>
<protein>
    <recommendedName>
        <fullName evidence="5">Putrescine-binding periplasmic protein</fullName>
    </recommendedName>
</protein>
<comment type="subcellular location">
    <subcellularLocation>
        <location evidence="1 5">Periplasm</location>
    </subcellularLocation>
</comment>
<sequence>MVRTGLLLGHFPCNDLVVIDWSVDMKKHLLALALAAAFVAGCGKKEEPVAQPAPAPAPAVAQAPAGPVLDDEKVLNIYNWPDYIPEGMLEAFEKETGIKVNYDTFETNEALHAKLVAGNTGYDIVVPGSVFAKPQIEAGLFQPLDKAKIPNYNNLDPAVMKVLDRVDPGNQYLVPWGWSFTTVGINKQKVEKALGGMPMPENAWDLVFDPKYTAKVKSCGIAYLDSPTEIIPVALHYIGKDAYSNDPEDYKAAVEMLKKVRKDIRIFSSTMIDDMASGKACAVIGWAGDINIAAQRAAEAGSKDEIVALLPSTGALAFFDTMAILKDAKHPNNAHAFINFFLRAENAAAMANEMGYNTGNTQGKDLIKPEVANNPSIFPPADYMPKLIQPSSYTNEAREAMASAYNAFKRGK</sequence>
<dbReference type="SUPFAM" id="SSF53850">
    <property type="entry name" value="Periplasmic binding protein-like II"/>
    <property type="match status" value="1"/>
</dbReference>
<dbReference type="PIRSF" id="PIRSF019574">
    <property type="entry name" value="Periplasmic_polyamine_BP"/>
    <property type="match status" value="1"/>
</dbReference>
<comment type="caution">
    <text evidence="6">The sequence shown here is derived from an EMBL/GenBank/DDBJ whole genome shotgun (WGS) entry which is preliminary data.</text>
</comment>
<evidence type="ECO:0000313" key="7">
    <source>
        <dbReference type="Proteomes" id="UP000318554"/>
    </source>
</evidence>
<dbReference type="PRINTS" id="PR00909">
    <property type="entry name" value="SPERMDNBNDNG"/>
</dbReference>
<keyword evidence="2 5" id="KW-0813">Transport</keyword>
<proteinExistence type="inferred from homology"/>
<dbReference type="AlphaFoldDB" id="A0A554WE65"/>
<dbReference type="PANTHER" id="PTHR30222:SF12">
    <property type="entry name" value="NORSPERMIDINE SENSOR"/>
    <property type="match status" value="1"/>
</dbReference>
<dbReference type="EMBL" id="VJNA01000035">
    <property type="protein sequence ID" value="TSE21871.1"/>
    <property type="molecule type" value="Genomic_DNA"/>
</dbReference>
<evidence type="ECO:0000313" key="6">
    <source>
        <dbReference type="EMBL" id="TSE21871.1"/>
    </source>
</evidence>
<dbReference type="Pfam" id="PF13416">
    <property type="entry name" value="SBP_bac_8"/>
    <property type="match status" value="1"/>
</dbReference>
<keyword evidence="4 5" id="KW-0574">Periplasm</keyword>